<sequence length="204" mass="23189">MRLFVVLMLLTGLTGCAGMGSSQQTEAGLVDARAKISMGRCDNGLVADLRRHKAPELEQQAAYICLQQGEVVAVEALLEDYRKRHVDPPYPDYSAYLMTLAQYARFEMTEDDDALRLKEGRKVHALFSEFVSDFPDSDYRAEIAPRLNELLEKMAKAEYRLALQAIEAGDTQIGQQRMRYIARYYPHTAPGRDANAWLDQHEER</sequence>
<accession>A0A1H1MN39</accession>
<evidence type="ECO:0000256" key="2">
    <source>
        <dbReference type="SAM" id="SignalP"/>
    </source>
</evidence>
<gene>
    <name evidence="4" type="ORF">SAMN05216198_0662</name>
</gene>
<dbReference type="EMBL" id="LT629748">
    <property type="protein sequence ID" value="SDR88032.1"/>
    <property type="molecule type" value="Genomic_DNA"/>
</dbReference>
<feature type="signal peptide" evidence="2">
    <location>
        <begin position="1"/>
        <end position="17"/>
    </location>
</feature>
<dbReference type="Proteomes" id="UP000243426">
    <property type="component" value="Chromosome I"/>
</dbReference>
<protein>
    <submittedName>
        <fullName evidence="4">Outer membrane protein assembly factor BamD, BamD/ComL family</fullName>
    </submittedName>
</protein>
<dbReference type="PROSITE" id="PS51257">
    <property type="entry name" value="PROKAR_LIPOPROTEIN"/>
    <property type="match status" value="1"/>
</dbReference>
<dbReference type="AlphaFoldDB" id="A0A1H1MN39"/>
<evidence type="ECO:0000259" key="3">
    <source>
        <dbReference type="Pfam" id="PF13525"/>
    </source>
</evidence>
<dbReference type="STRING" id="797277.SAMN05216198_0662"/>
<evidence type="ECO:0000256" key="1">
    <source>
        <dbReference type="ARBA" id="ARBA00022729"/>
    </source>
</evidence>
<keyword evidence="1 2" id="KW-0732">Signal</keyword>
<dbReference type="RefSeq" id="WP_090272024.1">
    <property type="nucleotide sequence ID" value="NZ_LT629748.1"/>
</dbReference>
<evidence type="ECO:0000313" key="5">
    <source>
        <dbReference type="Proteomes" id="UP000243426"/>
    </source>
</evidence>
<reference evidence="5" key="1">
    <citation type="submission" date="2016-10" db="EMBL/GenBank/DDBJ databases">
        <authorList>
            <person name="Varghese N."/>
            <person name="Submissions S."/>
        </authorList>
    </citation>
    <scope>NUCLEOTIDE SEQUENCE [LARGE SCALE GENOMIC DNA]</scope>
    <source>
        <strain evidence="5">2SM5</strain>
    </source>
</reference>
<feature type="chain" id="PRO_5009254647" evidence="2">
    <location>
        <begin position="18"/>
        <end position="204"/>
    </location>
</feature>
<feature type="domain" description="Outer membrane lipoprotein BamD-like" evidence="3">
    <location>
        <begin position="58"/>
        <end position="194"/>
    </location>
</feature>
<dbReference type="Gene3D" id="1.25.40.10">
    <property type="entry name" value="Tetratricopeptide repeat domain"/>
    <property type="match status" value="1"/>
</dbReference>
<dbReference type="InterPro" id="IPR011990">
    <property type="entry name" value="TPR-like_helical_dom_sf"/>
</dbReference>
<proteinExistence type="predicted"/>
<keyword evidence="5" id="KW-1185">Reference proteome</keyword>
<dbReference type="Pfam" id="PF13525">
    <property type="entry name" value="YfiO"/>
    <property type="match status" value="1"/>
</dbReference>
<name>A0A1H1MN39_9GAMM</name>
<organism evidence="4 5">
    <name type="scientific">Halopseudomonas litoralis</name>
    <dbReference type="NCBI Taxonomy" id="797277"/>
    <lineage>
        <taxon>Bacteria</taxon>
        <taxon>Pseudomonadati</taxon>
        <taxon>Pseudomonadota</taxon>
        <taxon>Gammaproteobacteria</taxon>
        <taxon>Pseudomonadales</taxon>
        <taxon>Pseudomonadaceae</taxon>
        <taxon>Halopseudomonas</taxon>
    </lineage>
</organism>
<dbReference type="InterPro" id="IPR039565">
    <property type="entry name" value="BamD-like"/>
</dbReference>
<evidence type="ECO:0000313" key="4">
    <source>
        <dbReference type="EMBL" id="SDR88032.1"/>
    </source>
</evidence>
<dbReference type="OrthoDB" id="5794262at2"/>